<dbReference type="OrthoDB" id="9802248at2"/>
<keyword evidence="6" id="KW-1185">Reference proteome</keyword>
<gene>
    <name evidence="5" type="ORF">ECE50_015990</name>
</gene>
<dbReference type="PANTHER" id="PTHR46233:SF3">
    <property type="entry name" value="HYDROXYACYLGLUTATHIONE HYDROLASE GLOC"/>
    <property type="match status" value="1"/>
</dbReference>
<keyword evidence="4" id="KW-0862">Zinc</keyword>
<dbReference type="GO" id="GO:0016787">
    <property type="term" value="F:hydrolase activity"/>
    <property type="evidence" value="ECO:0007669"/>
    <property type="project" value="UniProtKB-KW"/>
</dbReference>
<dbReference type="GO" id="GO:0046872">
    <property type="term" value="F:metal ion binding"/>
    <property type="evidence" value="ECO:0007669"/>
    <property type="project" value="UniProtKB-KW"/>
</dbReference>
<evidence type="ECO:0000256" key="1">
    <source>
        <dbReference type="ARBA" id="ARBA00001947"/>
    </source>
</evidence>
<protein>
    <submittedName>
        <fullName evidence="5">MBL fold metallo-hydrolase</fullName>
    </submittedName>
</protein>
<dbReference type="InterPro" id="IPR001279">
    <property type="entry name" value="Metallo-B-lactamas"/>
</dbReference>
<dbReference type="SUPFAM" id="SSF56281">
    <property type="entry name" value="Metallo-hydrolase/oxidoreductase"/>
    <property type="match status" value="1"/>
</dbReference>
<comment type="caution">
    <text evidence="5">The sequence shown here is derived from an EMBL/GenBank/DDBJ whole genome shotgun (WGS) entry which is preliminary data.</text>
</comment>
<dbReference type="Pfam" id="PF00753">
    <property type="entry name" value="Lactamase_B"/>
    <property type="match status" value="1"/>
</dbReference>
<comment type="cofactor">
    <cofactor evidence="1">
        <name>Zn(2+)</name>
        <dbReference type="ChEBI" id="CHEBI:29105"/>
    </cofactor>
</comment>
<dbReference type="SMART" id="SM00849">
    <property type="entry name" value="Lactamase_B"/>
    <property type="match status" value="1"/>
</dbReference>
<dbReference type="InterPro" id="IPR051453">
    <property type="entry name" value="MBL_Glyoxalase_II"/>
</dbReference>
<reference evidence="5" key="1">
    <citation type="submission" date="2020-05" db="EMBL/GenBank/DDBJ databases">
        <title>Chitinophaga laudate sp. nov., isolated from a tropical peat swamp.</title>
        <authorList>
            <person name="Goh C.B.S."/>
            <person name="Lee M.S."/>
            <person name="Parimannan S."/>
            <person name="Pasbakhsh P."/>
            <person name="Yule C.M."/>
            <person name="Rajandas H."/>
            <person name="Loke S."/>
            <person name="Croft L."/>
            <person name="Tan J.B.L."/>
        </authorList>
    </citation>
    <scope>NUCLEOTIDE SEQUENCE</scope>
    <source>
        <strain evidence="5">Mgbs1</strain>
    </source>
</reference>
<keyword evidence="2" id="KW-0479">Metal-binding</keyword>
<dbReference type="PANTHER" id="PTHR46233">
    <property type="entry name" value="HYDROXYACYLGLUTATHIONE HYDROLASE GLOC"/>
    <property type="match status" value="1"/>
</dbReference>
<dbReference type="Gene3D" id="3.60.15.10">
    <property type="entry name" value="Ribonuclease Z/Hydroxyacylglutathione hydrolase-like"/>
    <property type="match status" value="1"/>
</dbReference>
<name>A0A433WPK2_9BACT</name>
<dbReference type="EMBL" id="RIAR02000001">
    <property type="protein sequence ID" value="NSL88340.1"/>
    <property type="molecule type" value="Genomic_DNA"/>
</dbReference>
<dbReference type="Proteomes" id="UP000281028">
    <property type="component" value="Unassembled WGS sequence"/>
</dbReference>
<sequence>MLHIHSFRFDHFNENAYLVFNEEKECLIIDPGCYSQEETTGITSFISFYHLAPAAMFITHAHIDHILGVAPLLQHYNIPLCIHRKEMQVLERMPEIGQAKGFNIMPLPNTSVQFLQEGDELHVGRESFRLLETPGHTQHSLSLIHDEQQVIFSGDVLFRNRIGKTTLPGGDYNTLVTTIREKLFTLPDDTMVYPGHGVRTSVGYEKNSNEFICWE</sequence>
<evidence type="ECO:0000313" key="6">
    <source>
        <dbReference type="Proteomes" id="UP000281028"/>
    </source>
</evidence>
<dbReference type="CDD" id="cd06262">
    <property type="entry name" value="metallo-hydrolase-like_MBL-fold"/>
    <property type="match status" value="1"/>
</dbReference>
<accession>A0A433WPK2</accession>
<evidence type="ECO:0000256" key="2">
    <source>
        <dbReference type="ARBA" id="ARBA00022723"/>
    </source>
</evidence>
<evidence type="ECO:0000256" key="3">
    <source>
        <dbReference type="ARBA" id="ARBA00022801"/>
    </source>
</evidence>
<keyword evidence="3" id="KW-0378">Hydrolase</keyword>
<dbReference type="InterPro" id="IPR036866">
    <property type="entry name" value="RibonucZ/Hydroxyglut_hydro"/>
</dbReference>
<evidence type="ECO:0000256" key="4">
    <source>
        <dbReference type="ARBA" id="ARBA00022833"/>
    </source>
</evidence>
<proteinExistence type="predicted"/>
<organism evidence="5 6">
    <name type="scientific">Chitinophaga solisilvae</name>
    <dbReference type="NCBI Taxonomy" id="1233460"/>
    <lineage>
        <taxon>Bacteria</taxon>
        <taxon>Pseudomonadati</taxon>
        <taxon>Bacteroidota</taxon>
        <taxon>Chitinophagia</taxon>
        <taxon>Chitinophagales</taxon>
        <taxon>Chitinophagaceae</taxon>
        <taxon>Chitinophaga</taxon>
    </lineage>
</organism>
<dbReference type="AlphaFoldDB" id="A0A433WPK2"/>
<evidence type="ECO:0000313" key="5">
    <source>
        <dbReference type="EMBL" id="NSL88340.1"/>
    </source>
</evidence>